<feature type="region of interest" description="Disordered" evidence="1">
    <location>
        <begin position="1"/>
        <end position="37"/>
    </location>
</feature>
<dbReference type="Proteomes" id="UP000053477">
    <property type="component" value="Unassembled WGS sequence"/>
</dbReference>
<dbReference type="EMBL" id="KQ086123">
    <property type="protein sequence ID" value="KLO07721.1"/>
    <property type="molecule type" value="Genomic_DNA"/>
</dbReference>
<gene>
    <name evidence="3" type="ORF">SCHPADRAFT_1001428</name>
</gene>
<name>A0A0H2RSA2_9AGAM</name>
<organism evidence="3 4">
    <name type="scientific">Schizopora paradoxa</name>
    <dbReference type="NCBI Taxonomy" id="27342"/>
    <lineage>
        <taxon>Eukaryota</taxon>
        <taxon>Fungi</taxon>
        <taxon>Dikarya</taxon>
        <taxon>Basidiomycota</taxon>
        <taxon>Agaricomycotina</taxon>
        <taxon>Agaricomycetes</taxon>
        <taxon>Hymenochaetales</taxon>
        <taxon>Schizoporaceae</taxon>
        <taxon>Schizopora</taxon>
    </lineage>
</organism>
<feature type="domain" description="BTB" evidence="2">
    <location>
        <begin position="42"/>
        <end position="125"/>
    </location>
</feature>
<protein>
    <recommendedName>
        <fullName evidence="2">BTB domain-containing protein</fullName>
    </recommendedName>
</protein>
<dbReference type="InParanoid" id="A0A0H2RSA2"/>
<dbReference type="InterPro" id="IPR011333">
    <property type="entry name" value="SKP1/BTB/POZ_sf"/>
</dbReference>
<evidence type="ECO:0000313" key="4">
    <source>
        <dbReference type="Proteomes" id="UP000053477"/>
    </source>
</evidence>
<proteinExistence type="predicted"/>
<dbReference type="OrthoDB" id="3027208at2759"/>
<reference evidence="3 4" key="1">
    <citation type="submission" date="2015-04" db="EMBL/GenBank/DDBJ databases">
        <title>Complete genome sequence of Schizopora paradoxa KUC8140, a cosmopolitan wood degrader in East Asia.</title>
        <authorList>
            <consortium name="DOE Joint Genome Institute"/>
            <person name="Min B."/>
            <person name="Park H."/>
            <person name="Jang Y."/>
            <person name="Kim J.-J."/>
            <person name="Kim K.H."/>
            <person name="Pangilinan J."/>
            <person name="Lipzen A."/>
            <person name="Riley R."/>
            <person name="Grigoriev I.V."/>
            <person name="Spatafora J.W."/>
            <person name="Choi I.-G."/>
        </authorList>
    </citation>
    <scope>NUCLEOTIDE SEQUENCE [LARGE SCALE GENOMIC DNA]</scope>
    <source>
        <strain evidence="3 4">KUC8140</strain>
    </source>
</reference>
<evidence type="ECO:0000313" key="3">
    <source>
        <dbReference type="EMBL" id="KLO07721.1"/>
    </source>
</evidence>
<dbReference type="PROSITE" id="PS50097">
    <property type="entry name" value="BTB"/>
    <property type="match status" value="1"/>
</dbReference>
<dbReference type="InterPro" id="IPR000210">
    <property type="entry name" value="BTB/POZ_dom"/>
</dbReference>
<keyword evidence="4" id="KW-1185">Reference proteome</keyword>
<sequence>MAHRSKRARSNSGSTIGVHEDEPLDEQPSKPQPKPHEKLWYDDASIVLATDVHLYRVHKSMLANYSTVFKDMLEIGTDGGDGGDGGRVDPDRYDGLPLVRMAGDSDEAVSHLLMTLYDRDFYNTHEPTKFSVITSLLFMSTKYDIPSIRAQVIKHLQRYYPVHASERFKASDVNLFDEDAPDDYDFRLLAVAQQCNVRRLLPMLYYECASSSLPSIFKSSDNLDKETLQKILIGREKLLKLSYDFGILVLFPGEDCATAACFRMRRQMISTWTKIYTPNNNDRQLPIDAISQGLLVMTDRDVAVCYECFQKSARARADFKYQFWEKLPSIFGLGSWYEVMVGE</sequence>
<dbReference type="SMART" id="SM00225">
    <property type="entry name" value="BTB"/>
    <property type="match status" value="1"/>
</dbReference>
<dbReference type="Gene3D" id="3.30.710.10">
    <property type="entry name" value="Potassium Channel Kv1.1, Chain A"/>
    <property type="match status" value="1"/>
</dbReference>
<dbReference type="AlphaFoldDB" id="A0A0H2RSA2"/>
<dbReference type="SUPFAM" id="SSF54695">
    <property type="entry name" value="POZ domain"/>
    <property type="match status" value="1"/>
</dbReference>
<accession>A0A0H2RSA2</accession>
<evidence type="ECO:0000259" key="2">
    <source>
        <dbReference type="PROSITE" id="PS50097"/>
    </source>
</evidence>
<evidence type="ECO:0000256" key="1">
    <source>
        <dbReference type="SAM" id="MobiDB-lite"/>
    </source>
</evidence>